<dbReference type="GO" id="GO:0019301">
    <property type="term" value="P:rhamnose catabolic process"/>
    <property type="evidence" value="ECO:0007669"/>
    <property type="project" value="InterPro"/>
</dbReference>
<keyword evidence="5" id="KW-0067">ATP-binding</keyword>
<dbReference type="EMBL" id="QICS01000001">
    <property type="protein sequence ID" value="PXV95491.1"/>
    <property type="molecule type" value="Genomic_DNA"/>
</dbReference>
<keyword evidence="3" id="KW-0547">Nucleotide-binding</keyword>
<dbReference type="SUPFAM" id="SSF53067">
    <property type="entry name" value="Actin-like ATPase domain"/>
    <property type="match status" value="2"/>
</dbReference>
<protein>
    <submittedName>
        <fullName evidence="9">Rhamnulokinase/L-fuculokinase</fullName>
    </submittedName>
</protein>
<evidence type="ECO:0000256" key="3">
    <source>
        <dbReference type="ARBA" id="ARBA00022741"/>
    </source>
</evidence>
<dbReference type="Gene3D" id="3.30.420.40">
    <property type="match status" value="2"/>
</dbReference>
<dbReference type="InterPro" id="IPR050406">
    <property type="entry name" value="FGGY_Carb_Kinase"/>
</dbReference>
<evidence type="ECO:0000259" key="8">
    <source>
        <dbReference type="Pfam" id="PF02782"/>
    </source>
</evidence>
<dbReference type="Pfam" id="PF00370">
    <property type="entry name" value="FGGY_N"/>
    <property type="match status" value="1"/>
</dbReference>
<evidence type="ECO:0000313" key="10">
    <source>
        <dbReference type="Proteomes" id="UP000247523"/>
    </source>
</evidence>
<dbReference type="AlphaFoldDB" id="A0A318ERA3"/>
<dbReference type="PANTHER" id="PTHR43095">
    <property type="entry name" value="SUGAR KINASE"/>
    <property type="match status" value="1"/>
</dbReference>
<dbReference type="PANTHER" id="PTHR43095:SF5">
    <property type="entry name" value="XYLULOSE KINASE"/>
    <property type="match status" value="1"/>
</dbReference>
<reference evidence="9 10" key="1">
    <citation type="submission" date="2018-05" db="EMBL/GenBank/DDBJ databases">
        <title>Genomic Encyclopedia of Type Strains, Phase IV (KMG-IV): sequencing the most valuable type-strain genomes for metagenomic binning, comparative biology and taxonomic classification.</title>
        <authorList>
            <person name="Goeker M."/>
        </authorList>
    </citation>
    <scope>NUCLEOTIDE SEQUENCE [LARGE SCALE GENOMIC DNA]</scope>
    <source>
        <strain evidence="9 10">DSM 28816</strain>
    </source>
</reference>
<dbReference type="RefSeq" id="WP_110289978.1">
    <property type="nucleotide sequence ID" value="NZ_QICS01000001.1"/>
</dbReference>
<organism evidence="9 10">
    <name type="scientific">Lachnotalea glycerini</name>
    <dbReference type="NCBI Taxonomy" id="1763509"/>
    <lineage>
        <taxon>Bacteria</taxon>
        <taxon>Bacillati</taxon>
        <taxon>Bacillota</taxon>
        <taxon>Clostridia</taxon>
        <taxon>Lachnospirales</taxon>
        <taxon>Lachnospiraceae</taxon>
        <taxon>Lachnotalea</taxon>
    </lineage>
</organism>
<evidence type="ECO:0000256" key="1">
    <source>
        <dbReference type="ARBA" id="ARBA00009156"/>
    </source>
</evidence>
<keyword evidence="4 9" id="KW-0418">Kinase</keyword>
<evidence type="ECO:0000256" key="2">
    <source>
        <dbReference type="ARBA" id="ARBA00022679"/>
    </source>
</evidence>
<comment type="caution">
    <text evidence="9">The sequence shown here is derived from an EMBL/GenBank/DDBJ whole genome shotgun (WGS) entry which is preliminary data.</text>
</comment>
<evidence type="ECO:0000256" key="6">
    <source>
        <dbReference type="ARBA" id="ARBA00023308"/>
    </source>
</evidence>
<dbReference type="Pfam" id="PF02782">
    <property type="entry name" value="FGGY_C"/>
    <property type="match status" value="1"/>
</dbReference>
<dbReference type="GO" id="GO:0005524">
    <property type="term" value="F:ATP binding"/>
    <property type="evidence" value="ECO:0007669"/>
    <property type="project" value="UniProtKB-KW"/>
</dbReference>
<evidence type="ECO:0000256" key="5">
    <source>
        <dbReference type="ARBA" id="ARBA00022840"/>
    </source>
</evidence>
<dbReference type="InterPro" id="IPR043129">
    <property type="entry name" value="ATPase_NBD"/>
</dbReference>
<dbReference type="InterPro" id="IPR018484">
    <property type="entry name" value="FGGY_N"/>
</dbReference>
<dbReference type="CDD" id="cd07771">
    <property type="entry name" value="ASKHA_NBD_FGGY_RhaB-like"/>
    <property type="match status" value="1"/>
</dbReference>
<accession>A0A318ERA3</accession>
<dbReference type="InterPro" id="IPR018485">
    <property type="entry name" value="FGGY_C"/>
</dbReference>
<evidence type="ECO:0000259" key="7">
    <source>
        <dbReference type="Pfam" id="PF00370"/>
    </source>
</evidence>
<dbReference type="GO" id="GO:0008993">
    <property type="term" value="F:rhamnulokinase activity"/>
    <property type="evidence" value="ECO:0007669"/>
    <property type="project" value="InterPro"/>
</dbReference>
<keyword evidence="6" id="KW-0684">Rhamnose metabolism</keyword>
<dbReference type="Proteomes" id="UP000247523">
    <property type="component" value="Unassembled WGS sequence"/>
</dbReference>
<keyword evidence="2" id="KW-0808">Transferase</keyword>
<proteinExistence type="inferred from homology"/>
<sequence length="497" mass="56618">MAVKTILGFDCGNSSYRVVLGKYDGERIITEVIDQIPNDMIKVGNYYYWDILRIFSDFKQILKRLVLQGEKIDSIGICTWGVDFALFDKKGNMLNNPLAYRNVFGEAYISKLTTKDRKDMFQNTGILCDKINSVYLLEGMKEEMPDIYELSDKLLMIPDILNYMLTGRFFNEPSEFSTTQLMNVKSKEVSEFVCHERNIKKELFQEIGRHGELIGVLLEDIKEEIGVDYDIPVVCVPSHDTAAAVLAVPAMEEHFAFISSGTWSLIGTELKEPILSDEVYQANLTNELGAFHTITLLKNGAGMFMIQKIKKEYELDVKKEVSWTDIMELSNSYQEEHTPLIDINDIRFFHPRKMGKEIWSYLKETKQADGEFLWNTVVRAVYASMACSYAITVNDMQNVTKKSFDSIYIVGGGAKNEIVNQMTADCSGKKVIACIGESTAMGNIAAQLKYFDTSLGVKDIRKIVKNSVHMKSYSTNKDTSYLVDCYKKLSEKEWMIQ</sequence>
<gene>
    <name evidence="9" type="ORF">C8E03_101120</name>
</gene>
<name>A0A318ERA3_9FIRM</name>
<dbReference type="InterPro" id="IPR013449">
    <property type="entry name" value="Rhamnulokinase"/>
</dbReference>
<feature type="domain" description="Carbohydrate kinase FGGY C-terminal" evidence="8">
    <location>
        <begin position="257"/>
        <end position="447"/>
    </location>
</feature>
<evidence type="ECO:0000313" key="9">
    <source>
        <dbReference type="EMBL" id="PXV95491.1"/>
    </source>
</evidence>
<comment type="similarity">
    <text evidence="1">Belongs to the FGGY kinase family.</text>
</comment>
<feature type="domain" description="Carbohydrate kinase FGGY N-terminal" evidence="7">
    <location>
        <begin position="6"/>
        <end position="246"/>
    </location>
</feature>
<evidence type="ECO:0000256" key="4">
    <source>
        <dbReference type="ARBA" id="ARBA00022777"/>
    </source>
</evidence>